<organism evidence="2 3">
    <name type="scientific">Paspalum notatum var. saurae</name>
    <dbReference type="NCBI Taxonomy" id="547442"/>
    <lineage>
        <taxon>Eukaryota</taxon>
        <taxon>Viridiplantae</taxon>
        <taxon>Streptophyta</taxon>
        <taxon>Embryophyta</taxon>
        <taxon>Tracheophyta</taxon>
        <taxon>Spermatophyta</taxon>
        <taxon>Magnoliopsida</taxon>
        <taxon>Liliopsida</taxon>
        <taxon>Poales</taxon>
        <taxon>Poaceae</taxon>
        <taxon>PACMAD clade</taxon>
        <taxon>Panicoideae</taxon>
        <taxon>Andropogonodae</taxon>
        <taxon>Paspaleae</taxon>
        <taxon>Paspalinae</taxon>
        <taxon>Paspalum</taxon>
    </lineage>
</organism>
<dbReference type="Pfam" id="PF12274">
    <property type="entry name" value="DUF3615"/>
    <property type="match status" value="1"/>
</dbReference>
<feature type="domain" description="DUF3615" evidence="1">
    <location>
        <begin position="65"/>
        <end position="144"/>
    </location>
</feature>
<protein>
    <recommendedName>
        <fullName evidence="1">DUF3615 domain-containing protein</fullName>
    </recommendedName>
</protein>
<dbReference type="Proteomes" id="UP001341281">
    <property type="component" value="Chromosome 07"/>
</dbReference>
<proteinExistence type="predicted"/>
<dbReference type="PANTHER" id="PTHR33326:SF21">
    <property type="match status" value="1"/>
</dbReference>
<reference evidence="2 3" key="1">
    <citation type="submission" date="2024-02" db="EMBL/GenBank/DDBJ databases">
        <title>High-quality chromosome-scale genome assembly of Pensacola bahiagrass (Paspalum notatum Flugge var. saurae).</title>
        <authorList>
            <person name="Vega J.M."/>
            <person name="Podio M."/>
            <person name="Orjuela J."/>
            <person name="Siena L.A."/>
            <person name="Pessino S.C."/>
            <person name="Combes M.C."/>
            <person name="Mariac C."/>
            <person name="Albertini E."/>
            <person name="Pupilli F."/>
            <person name="Ortiz J.P.A."/>
            <person name="Leblanc O."/>
        </authorList>
    </citation>
    <scope>NUCLEOTIDE SEQUENCE [LARGE SCALE GENOMIC DNA]</scope>
    <source>
        <strain evidence="2">R1</strain>
        <tissue evidence="2">Leaf</tissue>
    </source>
</reference>
<feature type="non-terminal residue" evidence="2">
    <location>
        <position position="1"/>
    </location>
</feature>
<accession>A0AAQ3U8Z7</accession>
<evidence type="ECO:0000313" key="2">
    <source>
        <dbReference type="EMBL" id="WVZ85307.1"/>
    </source>
</evidence>
<evidence type="ECO:0000313" key="3">
    <source>
        <dbReference type="Proteomes" id="UP001341281"/>
    </source>
</evidence>
<sequence length="167" mass="19393">VDTRLETWDDATPRETEFNLKDQREACVAAAKHQFSLKTKSPTQEERMMRRDLHDRNSLIIALESTDLQFVEVKERNLIDEYGQGFIHFNFLVKDLDGEIINFFAELHPDIKDEKGVYLCTPLKENNQGHCYGCRERSEKLLHPSCGGFFGGHKDVGFQFMEFSDDD</sequence>
<name>A0AAQ3U8Z7_PASNO</name>
<keyword evidence="3" id="KW-1185">Reference proteome</keyword>
<dbReference type="AlphaFoldDB" id="A0AAQ3U8Z7"/>
<gene>
    <name evidence="2" type="ORF">U9M48_032252</name>
</gene>
<dbReference type="PANTHER" id="PTHR33326">
    <property type="entry name" value="OS05G0543800 PROTEIN"/>
    <property type="match status" value="1"/>
</dbReference>
<evidence type="ECO:0000259" key="1">
    <source>
        <dbReference type="Pfam" id="PF12274"/>
    </source>
</evidence>
<dbReference type="EMBL" id="CP144751">
    <property type="protein sequence ID" value="WVZ85307.1"/>
    <property type="molecule type" value="Genomic_DNA"/>
</dbReference>
<dbReference type="InterPro" id="IPR022059">
    <property type="entry name" value="DUF3615"/>
</dbReference>